<feature type="compositionally biased region" description="Basic and acidic residues" evidence="9">
    <location>
        <begin position="17"/>
        <end position="34"/>
    </location>
</feature>
<keyword evidence="3" id="KW-0548">Nucleotidyltransferase</keyword>
<dbReference type="OMA" id="CFENRGA"/>
<evidence type="ECO:0000313" key="13">
    <source>
        <dbReference type="EnsemblPlants" id="Pp3c17_20460V3.1"/>
    </source>
</evidence>
<dbReference type="UniPathway" id="UPA00214"/>
<dbReference type="OrthoDB" id="418412at2759"/>
<dbReference type="PANTHER" id="PTHR42763:SF2">
    <property type="entry name" value="ADP-GLUCOSE PHOSPHORYLASE"/>
    <property type="match status" value="1"/>
</dbReference>
<dbReference type="GO" id="GO:0016779">
    <property type="term" value="F:nucleotidyltransferase activity"/>
    <property type="evidence" value="ECO:0000318"/>
    <property type="project" value="GO_Central"/>
</dbReference>
<feature type="region of interest" description="Disordered" evidence="9">
    <location>
        <begin position="1"/>
        <end position="37"/>
    </location>
</feature>
<evidence type="ECO:0000256" key="3">
    <source>
        <dbReference type="ARBA" id="ARBA00022695"/>
    </source>
</evidence>
<feature type="domain" description="Galactose-1-phosphate uridyl transferase C-terminal" evidence="11">
    <location>
        <begin position="190"/>
        <end position="307"/>
    </location>
</feature>
<dbReference type="GeneID" id="112294130"/>
<dbReference type="RefSeq" id="XP_024400089.1">
    <property type="nucleotide sequence ID" value="XM_024544321.2"/>
</dbReference>
<dbReference type="Proteomes" id="UP000006727">
    <property type="component" value="Chromosome 17"/>
</dbReference>
<evidence type="ECO:0000256" key="2">
    <source>
        <dbReference type="ARBA" id="ARBA00022679"/>
    </source>
</evidence>
<organism evidence="12">
    <name type="scientific">Physcomitrium patens</name>
    <name type="common">Spreading-leaved earth moss</name>
    <name type="synonym">Physcomitrella patens</name>
    <dbReference type="NCBI Taxonomy" id="3218"/>
    <lineage>
        <taxon>Eukaryota</taxon>
        <taxon>Viridiplantae</taxon>
        <taxon>Streptophyta</taxon>
        <taxon>Embryophyta</taxon>
        <taxon>Bryophyta</taxon>
        <taxon>Bryophytina</taxon>
        <taxon>Bryopsida</taxon>
        <taxon>Funariidae</taxon>
        <taxon>Funariales</taxon>
        <taxon>Funariaceae</taxon>
        <taxon>Physcomitrium</taxon>
    </lineage>
</organism>
<keyword evidence="5 8" id="KW-0862">Zinc</keyword>
<dbReference type="AlphaFoldDB" id="A9SCJ2"/>
<feature type="domain" description="Galactose-1-phosphate uridyl transferase N-terminal" evidence="10">
    <location>
        <begin position="5"/>
        <end position="177"/>
    </location>
</feature>
<dbReference type="KEGG" id="ppp:112294130"/>
<feature type="binding site" evidence="8">
    <location>
        <position position="119"/>
    </location>
    <ligand>
        <name>Zn(2+)</name>
        <dbReference type="ChEBI" id="CHEBI:29105"/>
    </ligand>
</feature>
<dbReference type="EnsemblPlants" id="Pp3c17_20460V3.2">
    <property type="protein sequence ID" value="Pp3c17_20460V3.2"/>
    <property type="gene ID" value="Pp3c17_20460"/>
</dbReference>
<dbReference type="EnsemblPlants" id="Pp3c17_20460V3.1">
    <property type="protein sequence ID" value="Pp3c17_20460V3.1"/>
    <property type="gene ID" value="Pp3c17_20460"/>
</dbReference>
<feature type="binding site" evidence="8">
    <location>
        <position position="46"/>
    </location>
    <ligand>
        <name>Zn(2+)</name>
        <dbReference type="ChEBI" id="CHEBI:29105"/>
    </ligand>
</feature>
<evidence type="ECO:0000256" key="8">
    <source>
        <dbReference type="PIRSR" id="PIRSR000808-3"/>
    </source>
</evidence>
<dbReference type="GO" id="GO:0008270">
    <property type="term" value="F:zinc ion binding"/>
    <property type="evidence" value="ECO:0007669"/>
    <property type="project" value="InterPro"/>
</dbReference>
<dbReference type="HOGENOM" id="CLU_029960_1_0_1"/>
<evidence type="ECO:0000259" key="10">
    <source>
        <dbReference type="Pfam" id="PF01087"/>
    </source>
</evidence>
<evidence type="ECO:0000256" key="6">
    <source>
        <dbReference type="ARBA" id="ARBA00023277"/>
    </source>
</evidence>
<name>A9SCJ2_PHYPA</name>
<dbReference type="STRING" id="3218.A9SCJ2"/>
<evidence type="ECO:0000256" key="5">
    <source>
        <dbReference type="ARBA" id="ARBA00022833"/>
    </source>
</evidence>
<evidence type="ECO:0000256" key="9">
    <source>
        <dbReference type="SAM" id="MobiDB-lite"/>
    </source>
</evidence>
<comment type="cofactor">
    <cofactor evidence="8">
        <name>Zn(2+)</name>
        <dbReference type="ChEBI" id="CHEBI:29105"/>
    </cofactor>
    <text evidence="8">Binds 1 zinc ion per subunit.</text>
</comment>
<feature type="active site" description="Tele-UMP-histidine intermediate" evidence="7">
    <location>
        <position position="172"/>
    </location>
</feature>
<reference evidence="12 14" key="1">
    <citation type="journal article" date="2008" name="Science">
        <title>The Physcomitrella genome reveals evolutionary insights into the conquest of land by plants.</title>
        <authorList>
            <person name="Rensing S."/>
            <person name="Lang D."/>
            <person name="Zimmer A."/>
            <person name="Terry A."/>
            <person name="Salamov A."/>
            <person name="Shapiro H."/>
            <person name="Nishiyama T."/>
            <person name="Perroud P.-F."/>
            <person name="Lindquist E."/>
            <person name="Kamisugi Y."/>
            <person name="Tanahashi T."/>
            <person name="Sakakibara K."/>
            <person name="Fujita T."/>
            <person name="Oishi K."/>
            <person name="Shin-I T."/>
            <person name="Kuroki Y."/>
            <person name="Toyoda A."/>
            <person name="Suzuki Y."/>
            <person name="Hashimoto A."/>
            <person name="Yamaguchi K."/>
            <person name="Sugano A."/>
            <person name="Kohara Y."/>
            <person name="Fujiyama A."/>
            <person name="Anterola A."/>
            <person name="Aoki S."/>
            <person name="Ashton N."/>
            <person name="Barbazuk W.B."/>
            <person name="Barker E."/>
            <person name="Bennetzen J."/>
            <person name="Bezanilla M."/>
            <person name="Blankenship R."/>
            <person name="Cho S.H."/>
            <person name="Dutcher S."/>
            <person name="Estelle M."/>
            <person name="Fawcett J.A."/>
            <person name="Gundlach H."/>
            <person name="Hanada K."/>
            <person name="Heyl A."/>
            <person name="Hicks K.A."/>
            <person name="Hugh J."/>
            <person name="Lohr M."/>
            <person name="Mayer K."/>
            <person name="Melkozernov A."/>
            <person name="Murata T."/>
            <person name="Nelson D."/>
            <person name="Pils B."/>
            <person name="Prigge M."/>
            <person name="Reiss B."/>
            <person name="Renner T."/>
            <person name="Rombauts S."/>
            <person name="Rushton P."/>
            <person name="Sanderfoot A."/>
            <person name="Schween G."/>
            <person name="Shiu S.-H."/>
            <person name="Stueber K."/>
            <person name="Theodoulou F.L."/>
            <person name="Tu H."/>
            <person name="Van de Peer Y."/>
            <person name="Verrier P.J."/>
            <person name="Waters E."/>
            <person name="Wood A."/>
            <person name="Yang L."/>
            <person name="Cove D."/>
            <person name="Cuming A."/>
            <person name="Hasebe M."/>
            <person name="Lucas S."/>
            <person name="Mishler D.B."/>
            <person name="Reski R."/>
            <person name="Grigoriev I."/>
            <person name="Quatrano R.S."/>
            <person name="Boore J.L."/>
        </authorList>
    </citation>
    <scope>NUCLEOTIDE SEQUENCE [LARGE SCALE GENOMIC DNA]</scope>
    <source>
        <strain evidence="13 14">cv. Gransden 2004</strain>
    </source>
</reference>
<evidence type="ECO:0000256" key="1">
    <source>
        <dbReference type="ARBA" id="ARBA00010951"/>
    </source>
</evidence>
<dbReference type="NCBIfam" id="TIGR00209">
    <property type="entry name" value="galT_1"/>
    <property type="match status" value="1"/>
</dbReference>
<evidence type="ECO:0000313" key="14">
    <source>
        <dbReference type="Proteomes" id="UP000006727"/>
    </source>
</evidence>
<dbReference type="PANTHER" id="PTHR42763">
    <property type="entry name" value="ADP-GLUCOSE PHOSPHORYLASE"/>
    <property type="match status" value="1"/>
</dbReference>
<dbReference type="InterPro" id="IPR005850">
    <property type="entry name" value="GalP_Utransf_C"/>
</dbReference>
<keyword evidence="2" id="KW-0808">Transferase</keyword>
<dbReference type="PaxDb" id="3218-PP1S65_277V6.1"/>
<dbReference type="Gene3D" id="3.30.428.10">
    <property type="entry name" value="HIT-like"/>
    <property type="match status" value="2"/>
</dbReference>
<accession>A9SCJ2</accession>
<evidence type="ECO:0000259" key="11">
    <source>
        <dbReference type="Pfam" id="PF02744"/>
    </source>
</evidence>
<dbReference type="InterPro" id="IPR001937">
    <property type="entry name" value="GalP_UDPtransf1"/>
</dbReference>
<sequence length="345" mass="39268">MAELRKDQLRQSWITISDKRGKRPTDFSRSDSQSRDGASVGPCAFCHGFEHVNGHETFAIRDGDQDDAPDWRVRVIKNKYPAVSMDDGELKLEGEGTVYGACRLPGFGSHEVIIETPNHQLTLPELPASHIAEVLKAYQARINFFQSDSRFKFCQVFKNRGNRAGASMTHSHSQLIALPVIAHNRMCELDGSQDYYNKHKRCILCDVVKHDTQLQRSRLIDENEHFVTIAPYAPMYPYEIWLLPKRHASNYETINEDEIQAMARMLKLTLQKIDQAFRYPPYNYTLQTSPLGEGNFNLAHYHWYLDIAPHLTTLGGFEMGSGCYINPVAPEKAAEFLRNCNVGSS</sequence>
<evidence type="ECO:0000256" key="7">
    <source>
        <dbReference type="PIRSR" id="PIRSR000808-1"/>
    </source>
</evidence>
<reference evidence="12 14" key="2">
    <citation type="journal article" date="2018" name="Plant J.">
        <title>The Physcomitrella patens chromosome-scale assembly reveals moss genome structure and evolution.</title>
        <authorList>
            <person name="Lang D."/>
            <person name="Ullrich K.K."/>
            <person name="Murat F."/>
            <person name="Fuchs J."/>
            <person name="Jenkins J."/>
            <person name="Haas F.B."/>
            <person name="Piednoel M."/>
            <person name="Gundlach H."/>
            <person name="Van Bel M."/>
            <person name="Meyberg R."/>
            <person name="Vives C."/>
            <person name="Morata J."/>
            <person name="Symeonidi A."/>
            <person name="Hiss M."/>
            <person name="Muchero W."/>
            <person name="Kamisugi Y."/>
            <person name="Saleh O."/>
            <person name="Blanc G."/>
            <person name="Decker E.L."/>
            <person name="van Gessel N."/>
            <person name="Grimwood J."/>
            <person name="Hayes R.D."/>
            <person name="Graham S.W."/>
            <person name="Gunter L.E."/>
            <person name="McDaniel S.F."/>
            <person name="Hoernstein S.N.W."/>
            <person name="Larsson A."/>
            <person name="Li F.W."/>
            <person name="Perroud P.F."/>
            <person name="Phillips J."/>
            <person name="Ranjan P."/>
            <person name="Rokshar D.S."/>
            <person name="Rothfels C.J."/>
            <person name="Schneider L."/>
            <person name="Shu S."/>
            <person name="Stevenson D.W."/>
            <person name="Thummler F."/>
            <person name="Tillich M."/>
            <person name="Villarreal Aguilar J.C."/>
            <person name="Widiez T."/>
            <person name="Wong G.K."/>
            <person name="Wymore A."/>
            <person name="Zhang Y."/>
            <person name="Zimmer A.D."/>
            <person name="Quatrano R.S."/>
            <person name="Mayer K.F.X."/>
            <person name="Goodstein D."/>
            <person name="Casacuberta J.M."/>
            <person name="Vandepoele K."/>
            <person name="Reski R."/>
            <person name="Cuming A.C."/>
            <person name="Tuskan G.A."/>
            <person name="Maumus F."/>
            <person name="Salse J."/>
            <person name="Schmutz J."/>
            <person name="Rensing S.A."/>
        </authorList>
    </citation>
    <scope>NUCLEOTIDE SEQUENCE [LARGE SCALE GENOMIC DNA]</scope>
    <source>
        <strain evidence="13 14">cv. Gransden 2004</strain>
    </source>
</reference>
<feature type="binding site" evidence="8">
    <location>
        <position position="170"/>
    </location>
    <ligand>
        <name>Zn(2+)</name>
        <dbReference type="ChEBI" id="CHEBI:29105"/>
    </ligand>
</feature>
<keyword evidence="14" id="KW-1185">Reference proteome</keyword>
<protein>
    <submittedName>
        <fullName evidence="12 13">Uncharacterized protein</fullName>
    </submittedName>
</protein>
<dbReference type="InterPro" id="IPR005849">
    <property type="entry name" value="GalP_Utransf_N"/>
</dbReference>
<gene>
    <name evidence="13" type="primary">LOC112294130</name>
    <name evidence="12" type="ORF">PHYPA_022381</name>
</gene>
<dbReference type="EMBL" id="ABEU02000017">
    <property type="protein sequence ID" value="PNR36530.1"/>
    <property type="molecule type" value="Genomic_DNA"/>
</dbReference>
<dbReference type="Pfam" id="PF02744">
    <property type="entry name" value="GalP_UDP_tr_C"/>
    <property type="match status" value="1"/>
</dbReference>
<dbReference type="InterPro" id="IPR053177">
    <property type="entry name" value="ADP-glucose_phosphorylase"/>
</dbReference>
<keyword evidence="4 8" id="KW-0479">Metal-binding</keyword>
<proteinExistence type="inferred from homology"/>
<feature type="binding site" evidence="8">
    <location>
        <position position="43"/>
    </location>
    <ligand>
        <name>Zn(2+)</name>
        <dbReference type="ChEBI" id="CHEBI:29105"/>
    </ligand>
</feature>
<dbReference type="Pfam" id="PF01087">
    <property type="entry name" value="GalP_UDP_transf"/>
    <property type="match status" value="1"/>
</dbReference>
<dbReference type="Gramene" id="Pp3c17_20460V3.1">
    <property type="protein sequence ID" value="Pp3c17_20460V3.1"/>
    <property type="gene ID" value="Pp3c17_20460"/>
</dbReference>
<dbReference type="SUPFAM" id="SSF54197">
    <property type="entry name" value="HIT-like"/>
    <property type="match status" value="2"/>
</dbReference>
<dbReference type="PIRSF" id="PIRSF000808">
    <property type="entry name" value="GalT"/>
    <property type="match status" value="1"/>
</dbReference>
<dbReference type="GO" id="GO:0006012">
    <property type="term" value="P:galactose metabolic process"/>
    <property type="evidence" value="ECO:0007669"/>
    <property type="project" value="UniProtKB-UniPathway"/>
</dbReference>
<keyword evidence="6" id="KW-0119">Carbohydrate metabolism</keyword>
<reference evidence="13" key="3">
    <citation type="submission" date="2020-12" db="UniProtKB">
        <authorList>
            <consortium name="EnsemblPlants"/>
        </authorList>
    </citation>
    <scope>IDENTIFICATION</scope>
</reference>
<dbReference type="eggNOG" id="KOG2958">
    <property type="taxonomic scope" value="Eukaryota"/>
</dbReference>
<comment type="similarity">
    <text evidence="1">Belongs to the galactose-1-phosphate uridylyltransferase type 1 family.</text>
</comment>
<dbReference type="FunCoup" id="A9SCJ2">
    <property type="interactions" value="1808"/>
</dbReference>
<evidence type="ECO:0000256" key="4">
    <source>
        <dbReference type="ARBA" id="ARBA00022723"/>
    </source>
</evidence>
<evidence type="ECO:0000313" key="12">
    <source>
        <dbReference type="EMBL" id="PNR36530.1"/>
    </source>
</evidence>
<dbReference type="InterPro" id="IPR036265">
    <property type="entry name" value="HIT-like_sf"/>
</dbReference>
<dbReference type="GO" id="GO:0008108">
    <property type="term" value="F:UDP-glucose:hexose-1-phosphate uridylyltransferase activity"/>
    <property type="evidence" value="ECO:0007669"/>
    <property type="project" value="InterPro"/>
</dbReference>
<dbReference type="Gramene" id="Pp3c17_20460V3.2">
    <property type="protein sequence ID" value="Pp3c17_20460V3.2"/>
    <property type="gene ID" value="Pp3c17_20460"/>
</dbReference>